<name>A0ABP0GBR6_CLALP</name>
<dbReference type="PANTHER" id="PTHR45632:SF3">
    <property type="entry name" value="KELCH-LIKE PROTEIN 32"/>
    <property type="match status" value="1"/>
</dbReference>
<dbReference type="Gene3D" id="3.30.710.10">
    <property type="entry name" value="Potassium Channel Kv1.1, Chain A"/>
    <property type="match status" value="1"/>
</dbReference>
<dbReference type="PANTHER" id="PTHR45632">
    <property type="entry name" value="LD33804P"/>
    <property type="match status" value="1"/>
</dbReference>
<reference evidence="4 5" key="1">
    <citation type="submission" date="2024-02" db="EMBL/GenBank/DDBJ databases">
        <authorList>
            <person name="Daric V."/>
            <person name="Darras S."/>
        </authorList>
    </citation>
    <scope>NUCLEOTIDE SEQUENCE [LARGE SCALE GENOMIC DNA]</scope>
</reference>
<protein>
    <recommendedName>
        <fullName evidence="3">BTB domain-containing protein</fullName>
    </recommendedName>
</protein>
<dbReference type="EMBL" id="CAWYQH010000108">
    <property type="protein sequence ID" value="CAK8689242.1"/>
    <property type="molecule type" value="Genomic_DNA"/>
</dbReference>
<keyword evidence="5" id="KW-1185">Reference proteome</keyword>
<evidence type="ECO:0000256" key="2">
    <source>
        <dbReference type="ARBA" id="ARBA00022737"/>
    </source>
</evidence>
<comment type="caution">
    <text evidence="4">The sequence shown here is derived from an EMBL/GenBank/DDBJ whole genome shotgun (WGS) entry which is preliminary data.</text>
</comment>
<dbReference type="Gene3D" id="2.120.10.80">
    <property type="entry name" value="Kelch-type beta propeller"/>
    <property type="match status" value="1"/>
</dbReference>
<organism evidence="4 5">
    <name type="scientific">Clavelina lepadiformis</name>
    <name type="common">Light-bulb sea squirt</name>
    <name type="synonym">Ascidia lepadiformis</name>
    <dbReference type="NCBI Taxonomy" id="159417"/>
    <lineage>
        <taxon>Eukaryota</taxon>
        <taxon>Metazoa</taxon>
        <taxon>Chordata</taxon>
        <taxon>Tunicata</taxon>
        <taxon>Ascidiacea</taxon>
        <taxon>Aplousobranchia</taxon>
        <taxon>Clavelinidae</taxon>
        <taxon>Clavelina</taxon>
    </lineage>
</organism>
<dbReference type="Pfam" id="PF01344">
    <property type="entry name" value="Kelch_1"/>
    <property type="match status" value="3"/>
</dbReference>
<dbReference type="InterPro" id="IPR000210">
    <property type="entry name" value="BTB/POZ_dom"/>
</dbReference>
<keyword evidence="1" id="KW-0880">Kelch repeat</keyword>
<dbReference type="SUPFAM" id="SSF54695">
    <property type="entry name" value="POZ domain"/>
    <property type="match status" value="1"/>
</dbReference>
<dbReference type="SUPFAM" id="SSF117281">
    <property type="entry name" value="Kelch motif"/>
    <property type="match status" value="1"/>
</dbReference>
<evidence type="ECO:0000259" key="3">
    <source>
        <dbReference type="Pfam" id="PF00651"/>
    </source>
</evidence>
<dbReference type="InterPro" id="IPR015915">
    <property type="entry name" value="Kelch-typ_b-propeller"/>
</dbReference>
<evidence type="ECO:0000313" key="4">
    <source>
        <dbReference type="EMBL" id="CAK8689242.1"/>
    </source>
</evidence>
<dbReference type="InterPro" id="IPR006652">
    <property type="entry name" value="Kelch_1"/>
</dbReference>
<feature type="domain" description="BTB" evidence="3">
    <location>
        <begin position="28"/>
        <end position="134"/>
    </location>
</feature>
<dbReference type="Proteomes" id="UP001642483">
    <property type="component" value="Unassembled WGS sequence"/>
</dbReference>
<evidence type="ECO:0000256" key="1">
    <source>
        <dbReference type="ARBA" id="ARBA00022441"/>
    </source>
</evidence>
<accession>A0ABP0GBR6</accession>
<proteinExistence type="predicted"/>
<dbReference type="Pfam" id="PF00651">
    <property type="entry name" value="BTB"/>
    <property type="match status" value="1"/>
</dbReference>
<sequence length="583" mass="66609">MGLFRIGNNDNCILSQPQDEDPEVNDAITIRCGEDEEIVCSRSGLAKVSDYFRACLFGNFREKNDDYISLPYVAGDLFVTLLQFYPESIHLTESNKTSIDNKLIEDVNQAWTLIEIADMLYLEHAAQKCDDFIIGQVTPQNCVEICHLADTFHRSNILLEVVRKIALFRFGKGVENLLDFRHLFCNNHLHDDKNIKGNEENKANSPDNINEEDLQTIFNLLNQYKFTHKIFVIGGYNFHEKGENSTQNECFSIDVDAFNTDVTKGVSSSSEVDNESVEDTALLSDYGYSQQGAENDSRDIVSFTINEKSQYKQIDSFPEKLLEDYRTVLVDTFIYVIGGIYYEQNLPTNATWRYDTRRNEWRTVAPLKHPRMEHCATTVKEIIYVCGGYDGNAVHKTTESFNPAKNSWLAQPDMPIGVGNAACTSDDVNLYVICGQFGNKKIHTTRKIQQFNTVTQQWSLPAEYASPVFYPHSEYGMSCAVLEDEIVIFGGQTIRVDAYNIKTKQWRRLKDMEHRRIDASAITFRNIILVAGGYDYTTGEFFNTMEIYNKDKELWTLGKTLLPQSAKNLGFCYVFDVVPLDLH</sequence>
<evidence type="ECO:0000313" key="5">
    <source>
        <dbReference type="Proteomes" id="UP001642483"/>
    </source>
</evidence>
<dbReference type="SMART" id="SM00612">
    <property type="entry name" value="Kelch"/>
    <property type="match status" value="4"/>
</dbReference>
<gene>
    <name evidence="4" type="ORF">CVLEPA_LOCUS21195</name>
</gene>
<keyword evidence="2" id="KW-0677">Repeat</keyword>
<dbReference type="InterPro" id="IPR011333">
    <property type="entry name" value="SKP1/BTB/POZ_sf"/>
</dbReference>